<evidence type="ECO:0008006" key="3">
    <source>
        <dbReference type="Google" id="ProtNLM"/>
    </source>
</evidence>
<dbReference type="RefSeq" id="WP_271167280.1">
    <property type="nucleotide sequence ID" value="NZ_BSFI01000003.1"/>
</dbReference>
<protein>
    <recommendedName>
        <fullName evidence="3">Phage gp6-like head-tail connector protein</fullName>
    </recommendedName>
</protein>
<evidence type="ECO:0000313" key="1">
    <source>
        <dbReference type="EMBL" id="GLK67012.1"/>
    </source>
</evidence>
<accession>A0A9W6IYF7</accession>
<comment type="caution">
    <text evidence="1">The sequence shown here is derived from an EMBL/GenBank/DDBJ whole genome shotgun (WGS) entry which is preliminary data.</text>
</comment>
<dbReference type="EMBL" id="BSFI01000003">
    <property type="protein sequence ID" value="GLK67012.1"/>
    <property type="molecule type" value="Genomic_DNA"/>
</dbReference>
<evidence type="ECO:0000313" key="2">
    <source>
        <dbReference type="Proteomes" id="UP001143372"/>
    </source>
</evidence>
<organism evidence="1 2">
    <name type="scientific">Hansschlegelia plantiphila</name>
    <dbReference type="NCBI Taxonomy" id="374655"/>
    <lineage>
        <taxon>Bacteria</taxon>
        <taxon>Pseudomonadati</taxon>
        <taxon>Pseudomonadota</taxon>
        <taxon>Alphaproteobacteria</taxon>
        <taxon>Hyphomicrobiales</taxon>
        <taxon>Methylopilaceae</taxon>
        <taxon>Hansschlegelia</taxon>
    </lineage>
</organism>
<dbReference type="Proteomes" id="UP001143372">
    <property type="component" value="Unassembled WGS sequence"/>
</dbReference>
<name>A0A9W6IYF7_9HYPH</name>
<dbReference type="AlphaFoldDB" id="A0A9W6IYF7"/>
<gene>
    <name evidence="1" type="ORF">GCM10008179_06500</name>
</gene>
<reference evidence="1" key="2">
    <citation type="submission" date="2023-01" db="EMBL/GenBank/DDBJ databases">
        <authorList>
            <person name="Sun Q."/>
            <person name="Evtushenko L."/>
        </authorList>
    </citation>
    <scope>NUCLEOTIDE SEQUENCE</scope>
    <source>
        <strain evidence="1">VKM B-2347</strain>
    </source>
</reference>
<keyword evidence="2" id="KW-1185">Reference proteome</keyword>
<reference evidence="1" key="1">
    <citation type="journal article" date="2014" name="Int. J. Syst. Evol. Microbiol.">
        <title>Complete genome sequence of Corynebacterium casei LMG S-19264T (=DSM 44701T), isolated from a smear-ripened cheese.</title>
        <authorList>
            <consortium name="US DOE Joint Genome Institute (JGI-PGF)"/>
            <person name="Walter F."/>
            <person name="Albersmeier A."/>
            <person name="Kalinowski J."/>
            <person name="Ruckert C."/>
        </authorList>
    </citation>
    <scope>NUCLEOTIDE SEQUENCE</scope>
    <source>
        <strain evidence="1">VKM B-2347</strain>
    </source>
</reference>
<proteinExistence type="predicted"/>
<sequence>MLTVVTPATSRRLTTVEHVRADLGLGAANPSGDVLTRMIDQASQAIVTFCRREFARETVREVFRRPGSADILLERDPVISITSAAADGGLLDPLAYEIERGELYRLQGDRRIGWRFRSLTIEYVAGYKLPGEEGTDLPADVELAAIRLVGAALSTQGRDPLIKSEDVDGVSAITYWVPGSQSTLASPEAELLLKPYRRMLIG</sequence>